<feature type="signal peptide" evidence="19">
    <location>
        <begin position="1"/>
        <end position="22"/>
    </location>
</feature>
<name>A0A6G1PKY8_CHAAH</name>
<evidence type="ECO:0000256" key="11">
    <source>
        <dbReference type="ARBA" id="ARBA00023157"/>
    </source>
</evidence>
<evidence type="ECO:0000256" key="12">
    <source>
        <dbReference type="ARBA" id="ARBA00023180"/>
    </source>
</evidence>
<evidence type="ECO:0000256" key="3">
    <source>
        <dbReference type="ARBA" id="ARBA00007527"/>
    </source>
</evidence>
<evidence type="ECO:0000256" key="2">
    <source>
        <dbReference type="ARBA" id="ARBA00004371"/>
    </source>
</evidence>
<dbReference type="PANTHER" id="PTHR10858">
    <property type="entry name" value="DEOXYRIBONUCLEASE II"/>
    <property type="match status" value="1"/>
</dbReference>
<evidence type="ECO:0000256" key="5">
    <source>
        <dbReference type="ARBA" id="ARBA00022473"/>
    </source>
</evidence>
<keyword evidence="12" id="KW-0325">Glycoprotein</keyword>
<reference evidence="20 21" key="1">
    <citation type="submission" date="2019-02" db="EMBL/GenBank/DDBJ databases">
        <title>Opniocepnalus argus genome.</title>
        <authorList>
            <person name="Zhou C."/>
            <person name="Xiao S."/>
        </authorList>
    </citation>
    <scope>NUCLEOTIDE SEQUENCE [LARGE SCALE GENOMIC DNA]</scope>
    <source>
        <strain evidence="20">OARG1902GOOAL</strain>
        <tissue evidence="20">Muscle</tissue>
    </source>
</reference>
<dbReference type="GO" id="GO:0006309">
    <property type="term" value="P:apoptotic DNA fragmentation"/>
    <property type="evidence" value="ECO:0007669"/>
    <property type="project" value="TreeGrafter"/>
</dbReference>
<evidence type="ECO:0000256" key="7">
    <source>
        <dbReference type="ARBA" id="ARBA00022722"/>
    </source>
</evidence>
<evidence type="ECO:0000313" key="20">
    <source>
        <dbReference type="EMBL" id="KAF3690853.1"/>
    </source>
</evidence>
<keyword evidence="9" id="KW-0255">Endonuclease</keyword>
<dbReference type="EC" id="3.1.22.1" evidence="4"/>
<comment type="function">
    <text evidence="18">Hydrolyzes DNA under acidic conditions with a preference for double-stranded DNA. Plays a major role in the clearance of nucleic acids generated through apoptosis, hence preventing autoinflammation. Necessary for proper fetal development and for definitive erythropoiesis in fetal liver and bone marrow, where it degrades nuclear DNA expelled from erythroid precursor cells.</text>
</comment>
<keyword evidence="10" id="KW-0378">Hydrolase</keyword>
<evidence type="ECO:0000256" key="10">
    <source>
        <dbReference type="ARBA" id="ARBA00022801"/>
    </source>
</evidence>
<comment type="subcellular location">
    <subcellularLocation>
        <location evidence="2">Lysosome</location>
    </subcellularLocation>
</comment>
<dbReference type="InterPro" id="IPR004947">
    <property type="entry name" value="DNase_II"/>
</dbReference>
<evidence type="ECO:0000256" key="8">
    <source>
        <dbReference type="ARBA" id="ARBA00022729"/>
    </source>
</evidence>
<evidence type="ECO:0000256" key="14">
    <source>
        <dbReference type="ARBA" id="ARBA00039868"/>
    </source>
</evidence>
<gene>
    <name evidence="20" type="ORF">EXN66_Car006527</name>
</gene>
<dbReference type="EMBL" id="CM015717">
    <property type="protein sequence ID" value="KAF3690853.1"/>
    <property type="molecule type" value="Genomic_DNA"/>
</dbReference>
<sequence>MFQRTIMRFLSGVGILLQVCDSDVKCRNDNGNEVDWLVAVCIFTYFHCQLDAYQILLLFLCIIRYILYKLPNLGNGGLSYLYMDDSTGGWQLSKETINSKSGTLANTLRPLLAFYEKKNEGFGYMLYNDQPPEPYAAPKSFGHSKGVVMLDRQTGVWLSHSTPKFPGYRSKVFWPDSGNANAQTFMCVTFSYNTFKEIGLQLKYIHAYSYDSDIPKTFHNELQCVAQRSCYPKKEPWFQVVTLTSLNKHNFHSFAKYTRFGDDLYSGLIVNSVRQPLFVKSWGKMRRPLPSNCSIPHHVLNVQQIQLPNTNPLSDTVDHSKWCVTPDGGWTCIADMNRENSQMGRGGGAICTNDVVVRKAFYALITQYESCKHEHHDSNSKHREL</sequence>
<evidence type="ECO:0000256" key="13">
    <source>
        <dbReference type="ARBA" id="ARBA00023228"/>
    </source>
</evidence>
<comment type="catalytic activity">
    <reaction evidence="1">
        <text>Endonucleolytic cleavage to nucleoside 3'-phosphates and 3'-phosphooligonucleotide end-products.</text>
        <dbReference type="EC" id="3.1.22.1"/>
    </reaction>
</comment>
<dbReference type="PANTHER" id="PTHR10858:SF9">
    <property type="entry name" value="DEOXYRIBONUCLEASE-2-ALPHA"/>
    <property type="match status" value="1"/>
</dbReference>
<dbReference type="CDD" id="cd09120">
    <property type="entry name" value="PLDc_DNaseII_1"/>
    <property type="match status" value="1"/>
</dbReference>
<keyword evidence="6" id="KW-0053">Apoptosis</keyword>
<feature type="chain" id="PRO_5026137438" description="Deoxyribonuclease-2-alpha" evidence="19">
    <location>
        <begin position="23"/>
        <end position="385"/>
    </location>
</feature>
<dbReference type="Pfam" id="PF03265">
    <property type="entry name" value="DNase_II"/>
    <property type="match status" value="1"/>
</dbReference>
<dbReference type="AlphaFoldDB" id="A0A6G1PKY8"/>
<evidence type="ECO:0000313" key="21">
    <source>
        <dbReference type="Proteomes" id="UP000503349"/>
    </source>
</evidence>
<keyword evidence="8 19" id="KW-0732">Signal</keyword>
<keyword evidence="7" id="KW-0540">Nuclease</keyword>
<protein>
    <recommendedName>
        <fullName evidence="14">Deoxyribonuclease-2-alpha</fullName>
        <ecNumber evidence="4">3.1.22.1</ecNumber>
    </recommendedName>
    <alternativeName>
        <fullName evidence="15">Acid DNase</fullName>
    </alternativeName>
    <alternativeName>
        <fullName evidence="17">Deoxyribonuclease II alpha</fullName>
    </alternativeName>
    <alternativeName>
        <fullName evidence="16">Lysosomal DNase II</fullName>
    </alternativeName>
</protein>
<keyword evidence="13" id="KW-0458">Lysosome</keyword>
<evidence type="ECO:0000256" key="17">
    <source>
        <dbReference type="ARBA" id="ARBA00043033"/>
    </source>
</evidence>
<evidence type="ECO:0000256" key="4">
    <source>
        <dbReference type="ARBA" id="ARBA00012036"/>
    </source>
</evidence>
<evidence type="ECO:0000256" key="1">
    <source>
        <dbReference type="ARBA" id="ARBA00000447"/>
    </source>
</evidence>
<dbReference type="GO" id="GO:0005764">
    <property type="term" value="C:lysosome"/>
    <property type="evidence" value="ECO:0007669"/>
    <property type="project" value="UniProtKB-SubCell"/>
</dbReference>
<comment type="similarity">
    <text evidence="3">Belongs to the DNase II family.</text>
</comment>
<keyword evidence="5" id="KW-0217">Developmental protein</keyword>
<dbReference type="GO" id="GO:0004531">
    <property type="term" value="F:deoxyribonuclease II activity"/>
    <property type="evidence" value="ECO:0007669"/>
    <property type="project" value="UniProtKB-EC"/>
</dbReference>
<evidence type="ECO:0000256" key="19">
    <source>
        <dbReference type="SAM" id="SignalP"/>
    </source>
</evidence>
<evidence type="ECO:0000256" key="6">
    <source>
        <dbReference type="ARBA" id="ARBA00022703"/>
    </source>
</evidence>
<reference evidence="21" key="2">
    <citation type="submission" date="2019-02" db="EMBL/GenBank/DDBJ databases">
        <title>Opniocepnalus argus Var Kimnra genome.</title>
        <authorList>
            <person name="Zhou C."/>
            <person name="Xiao S."/>
        </authorList>
    </citation>
    <scope>NUCLEOTIDE SEQUENCE [LARGE SCALE GENOMIC DNA]</scope>
</reference>
<keyword evidence="11" id="KW-1015">Disulfide bond</keyword>
<evidence type="ECO:0000256" key="9">
    <source>
        <dbReference type="ARBA" id="ARBA00022759"/>
    </source>
</evidence>
<keyword evidence="21" id="KW-1185">Reference proteome</keyword>
<dbReference type="Proteomes" id="UP000503349">
    <property type="component" value="Chromosome 6"/>
</dbReference>
<proteinExistence type="inferred from homology"/>
<accession>A0A6G1PKY8</accession>
<evidence type="ECO:0000256" key="16">
    <source>
        <dbReference type="ARBA" id="ARBA00041918"/>
    </source>
</evidence>
<evidence type="ECO:0000256" key="18">
    <source>
        <dbReference type="ARBA" id="ARBA00045381"/>
    </source>
</evidence>
<evidence type="ECO:0000256" key="15">
    <source>
        <dbReference type="ARBA" id="ARBA00041393"/>
    </source>
</evidence>
<organism evidence="20 21">
    <name type="scientific">Channa argus</name>
    <name type="common">Northern snakehead</name>
    <name type="synonym">Ophicephalus argus</name>
    <dbReference type="NCBI Taxonomy" id="215402"/>
    <lineage>
        <taxon>Eukaryota</taxon>
        <taxon>Metazoa</taxon>
        <taxon>Chordata</taxon>
        <taxon>Craniata</taxon>
        <taxon>Vertebrata</taxon>
        <taxon>Euteleostomi</taxon>
        <taxon>Actinopterygii</taxon>
        <taxon>Neopterygii</taxon>
        <taxon>Teleostei</taxon>
        <taxon>Neoteleostei</taxon>
        <taxon>Acanthomorphata</taxon>
        <taxon>Anabantaria</taxon>
        <taxon>Anabantiformes</taxon>
        <taxon>Channoidei</taxon>
        <taxon>Channidae</taxon>
        <taxon>Channa</taxon>
    </lineage>
</organism>